<feature type="transmembrane region" description="Helical" evidence="1">
    <location>
        <begin position="336"/>
        <end position="352"/>
    </location>
</feature>
<feature type="transmembrane region" description="Helical" evidence="1">
    <location>
        <begin position="462"/>
        <end position="480"/>
    </location>
</feature>
<sequence>MNISSWAIRNPVPVALLFILLTILGIFSFRALPVQGMPEAEMPVVFISAALEGAAPEQLETAVARKIEDRLASLSRLDYIQTTITNGLVSIVVVFEIEKNSEAALNEVRNAVESARNDLPADMTPPNVSKETTQPDILATYAVRSGKLDETELSWFVDNELTKTLLSVRGVGEVARLGGIDREIHVDLDPDAMTALGITATDVSAALGATQADFSGGRAEISANRQNVRALGAPRTLDDIAALHVPGPKSNIPVRLGEIAAITDTFADRTSLAHVDGLPVVAVQIKRAYGFSDIDVLNGVRAALDSLREKTPDVTIAEAATTIGPTIEDYDASMRMLWEGALIAIVVVFIFLKSWRATLIAATALPLSIIPAFIAMHASGFSLNVISLVALSLVIGVLVDDAIVEIENIARHSRLGKTPAEAAREATSEIGLAVVATTLTLVAVFLPTAFMGGIPGLVFRQFGITAAAAVLASLLVARLLTPVMAAKWMKPASAGGEEKDGRLMRAYLALVRKALAHRKTTAAAVALFLAVSLSLAALLNGAMVPPQDRAQTSVLLTLPPGSSLRQTEKIAAEAAARIARIPEVKTTFAAIGTAASGDGPDASVFADCASATLTVTLTPLDTRKRKQSEIENDIRDALATLPGVRVEVGVSGEGAKLDITLAGDDPAQLETTAALLETQLRTLKGTGAVISTAALEAPEIQVTPDFARAAALGVTTQAIADTARVATSGDYAARLAKLNLPERQIPIRVGFAPGVRADIDALSQLRVPAADGATVALGDVARVALGSGPAMLTRLDRSRNITVSVELNGRSLGEVLNEAMELPVLKNLPEGVFIAEQGEAQRMLEMFESFGIAMLVGLFCVYGVLVLLFHDFLQPVTILMAIPLALGGALLPLVVTGNSFSMAAAIGLLTLMGIVTKNSILLVEYIIMSREKGMARLAAILDACHKRARPIIMTTLAMTGGMLPVILGLAGGDPSFRFPMAIVVAGGLMTSTLLSLVVIPVTYTLVDDVFAFFKRLVLRGKITALASA</sequence>
<feature type="transmembrane region" description="Helical" evidence="1">
    <location>
        <begin position="901"/>
        <end position="927"/>
    </location>
</feature>
<dbReference type="OrthoDB" id="9757876at2"/>
<dbReference type="EMBL" id="CP023004">
    <property type="protein sequence ID" value="AWI09918.1"/>
    <property type="molecule type" value="Genomic_DNA"/>
</dbReference>
<feature type="transmembrane region" description="Helical" evidence="1">
    <location>
        <begin position="385"/>
        <end position="404"/>
    </location>
</feature>
<dbReference type="PANTHER" id="PTHR32063:SF77">
    <property type="entry name" value="ACR FAMILY TRANSPORT PROTEIN"/>
    <property type="match status" value="1"/>
</dbReference>
<dbReference type="KEGG" id="elut:CKA38_12245"/>
<feature type="transmembrane region" description="Helical" evidence="1">
    <location>
        <begin position="850"/>
        <end position="869"/>
    </location>
</feature>
<keyword evidence="3" id="KW-1185">Reference proteome</keyword>
<dbReference type="GO" id="GO:0042910">
    <property type="term" value="F:xenobiotic transmembrane transporter activity"/>
    <property type="evidence" value="ECO:0007669"/>
    <property type="project" value="TreeGrafter"/>
</dbReference>
<keyword evidence="1" id="KW-0812">Transmembrane</keyword>
<dbReference type="SUPFAM" id="SSF82866">
    <property type="entry name" value="Multidrug efflux transporter AcrB transmembrane domain"/>
    <property type="match status" value="2"/>
</dbReference>
<protein>
    <submittedName>
        <fullName evidence="2">RND transporter</fullName>
    </submittedName>
</protein>
<reference evidence="2 3" key="1">
    <citation type="journal article" date="2018" name="Syst. Appl. Microbiol.">
        <title>Ereboglobus luteus gen. nov. sp. nov. from cockroach guts, and new insights into the oxygen relationship of the genera Opitutus and Didymococcus (Verrucomicrobia: Opitutaceae).</title>
        <authorList>
            <person name="Tegtmeier D."/>
            <person name="Belitz A."/>
            <person name="Radek R."/>
            <person name="Heimerl T."/>
            <person name="Brune A."/>
        </authorList>
    </citation>
    <scope>NUCLEOTIDE SEQUENCE [LARGE SCALE GENOMIC DNA]</scope>
    <source>
        <strain evidence="2 3">Ho45</strain>
    </source>
</reference>
<feature type="transmembrane region" description="Helical" evidence="1">
    <location>
        <begin position="359"/>
        <end position="379"/>
    </location>
</feature>
<dbReference type="InterPro" id="IPR027463">
    <property type="entry name" value="AcrB_DN_DC_subdom"/>
</dbReference>
<feature type="transmembrane region" description="Helical" evidence="1">
    <location>
        <begin position="522"/>
        <end position="543"/>
    </location>
</feature>
<keyword evidence="1" id="KW-0472">Membrane</keyword>
<evidence type="ECO:0000313" key="2">
    <source>
        <dbReference type="EMBL" id="AWI09918.1"/>
    </source>
</evidence>
<evidence type="ECO:0000256" key="1">
    <source>
        <dbReference type="SAM" id="Phobius"/>
    </source>
</evidence>
<feature type="transmembrane region" description="Helical" evidence="1">
    <location>
        <begin position="982"/>
        <end position="1006"/>
    </location>
</feature>
<dbReference type="Gene3D" id="3.30.2090.10">
    <property type="entry name" value="Multidrug efflux transporter AcrB TolC docking domain, DN and DC subdomains"/>
    <property type="match status" value="2"/>
</dbReference>
<dbReference type="SUPFAM" id="SSF82714">
    <property type="entry name" value="Multidrug efflux transporter AcrB TolC docking domain, DN and DC subdomains"/>
    <property type="match status" value="2"/>
</dbReference>
<dbReference type="PANTHER" id="PTHR32063">
    <property type="match status" value="1"/>
</dbReference>
<proteinExistence type="predicted"/>
<dbReference type="RefSeq" id="WP_108825732.1">
    <property type="nucleotide sequence ID" value="NZ_CP023004.1"/>
</dbReference>
<dbReference type="GO" id="GO:0005886">
    <property type="term" value="C:plasma membrane"/>
    <property type="evidence" value="ECO:0007669"/>
    <property type="project" value="TreeGrafter"/>
</dbReference>
<name>A0A2U8E4P8_9BACT</name>
<dbReference type="PRINTS" id="PR00702">
    <property type="entry name" value="ACRIFLAVINRP"/>
</dbReference>
<dbReference type="Gene3D" id="3.30.70.1440">
    <property type="entry name" value="Multidrug efflux transporter AcrB pore domain"/>
    <property type="match status" value="1"/>
</dbReference>
<dbReference type="Proteomes" id="UP000244896">
    <property type="component" value="Chromosome"/>
</dbReference>
<feature type="transmembrane region" description="Helical" evidence="1">
    <location>
        <begin position="876"/>
        <end position="895"/>
    </location>
</feature>
<dbReference type="AlphaFoldDB" id="A0A2U8E4P8"/>
<dbReference type="Gene3D" id="3.30.70.1320">
    <property type="entry name" value="Multidrug efflux transporter AcrB pore domain like"/>
    <property type="match status" value="1"/>
</dbReference>
<dbReference type="InterPro" id="IPR001036">
    <property type="entry name" value="Acrflvin-R"/>
</dbReference>
<accession>A0A2U8E4P8</accession>
<feature type="transmembrane region" description="Helical" evidence="1">
    <location>
        <begin position="948"/>
        <end position="970"/>
    </location>
</feature>
<gene>
    <name evidence="2" type="ORF">CKA38_12245</name>
</gene>
<dbReference type="Pfam" id="PF00873">
    <property type="entry name" value="ACR_tran"/>
    <property type="match status" value="1"/>
</dbReference>
<evidence type="ECO:0000313" key="3">
    <source>
        <dbReference type="Proteomes" id="UP000244896"/>
    </source>
</evidence>
<dbReference type="SUPFAM" id="SSF82693">
    <property type="entry name" value="Multidrug efflux transporter AcrB pore domain, PN1, PN2, PC1 and PC2 subdomains"/>
    <property type="match status" value="3"/>
</dbReference>
<feature type="transmembrane region" description="Helical" evidence="1">
    <location>
        <begin position="430"/>
        <end position="450"/>
    </location>
</feature>
<organism evidence="2 3">
    <name type="scientific">Ereboglobus luteus</name>
    <dbReference type="NCBI Taxonomy" id="1796921"/>
    <lineage>
        <taxon>Bacteria</taxon>
        <taxon>Pseudomonadati</taxon>
        <taxon>Verrucomicrobiota</taxon>
        <taxon>Opitutia</taxon>
        <taxon>Opitutales</taxon>
        <taxon>Opitutaceae</taxon>
        <taxon>Ereboglobus</taxon>
    </lineage>
</organism>
<dbReference type="Gene3D" id="1.20.1640.10">
    <property type="entry name" value="Multidrug efflux transporter AcrB transmembrane domain"/>
    <property type="match status" value="2"/>
</dbReference>
<feature type="transmembrane region" description="Helical" evidence="1">
    <location>
        <begin position="12"/>
        <end position="32"/>
    </location>
</feature>
<dbReference type="Gene3D" id="3.30.70.1430">
    <property type="entry name" value="Multidrug efflux transporter AcrB pore domain"/>
    <property type="match status" value="2"/>
</dbReference>
<keyword evidence="1" id="KW-1133">Transmembrane helix</keyword>